<feature type="transmembrane region" description="Helical" evidence="2">
    <location>
        <begin position="123"/>
        <end position="143"/>
    </location>
</feature>
<gene>
    <name evidence="3" type="primary">yhaI_1</name>
    <name evidence="3" type="ORF">JS278_01436</name>
</gene>
<dbReference type="PANTHER" id="PTHR34980">
    <property type="entry name" value="INNER MEMBRANE PROTEIN-RELATED-RELATED"/>
    <property type="match status" value="1"/>
</dbReference>
<feature type="region of interest" description="Disordered" evidence="1">
    <location>
        <begin position="1"/>
        <end position="35"/>
    </location>
</feature>
<organism evidence="3 4">
    <name type="scientific">Acidipropionibacterium virtanenii</name>
    <dbReference type="NCBI Taxonomy" id="2057246"/>
    <lineage>
        <taxon>Bacteria</taxon>
        <taxon>Bacillati</taxon>
        <taxon>Actinomycetota</taxon>
        <taxon>Actinomycetes</taxon>
        <taxon>Propionibacteriales</taxon>
        <taxon>Propionibacteriaceae</taxon>
        <taxon>Acidipropionibacterium</taxon>
    </lineage>
</organism>
<dbReference type="GO" id="GO:0005886">
    <property type="term" value="C:plasma membrane"/>
    <property type="evidence" value="ECO:0007669"/>
    <property type="project" value="TreeGrafter"/>
</dbReference>
<keyword evidence="4" id="KW-1185">Reference proteome</keyword>
<reference evidence="3 4" key="1">
    <citation type="submission" date="2017-12" db="EMBL/GenBank/DDBJ databases">
        <title>The whole genome sequence of the Acidipropionibacterium virtanenii sp. nov. type strain JS278.</title>
        <authorList>
            <person name="Laine P."/>
            <person name="Deptula P."/>
            <person name="Varmanen P."/>
            <person name="Auvinen P."/>
        </authorList>
    </citation>
    <scope>NUCLEOTIDE SEQUENCE [LARGE SCALE GENOMIC DNA]</scope>
    <source>
        <strain evidence="3 4">JS278</strain>
    </source>
</reference>
<name>A0A344UTK7_9ACTN</name>
<evidence type="ECO:0000256" key="2">
    <source>
        <dbReference type="SAM" id="Phobius"/>
    </source>
</evidence>
<feature type="transmembrane region" description="Helical" evidence="2">
    <location>
        <begin position="62"/>
        <end position="84"/>
    </location>
</feature>
<proteinExistence type="predicted"/>
<feature type="transmembrane region" description="Helical" evidence="2">
    <location>
        <begin position="90"/>
        <end position="111"/>
    </location>
</feature>
<dbReference type="KEGG" id="acij:JS278_01436"/>
<dbReference type="EMBL" id="CP025198">
    <property type="protein sequence ID" value="AXE38605.1"/>
    <property type="molecule type" value="Genomic_DNA"/>
</dbReference>
<dbReference type="AlphaFoldDB" id="A0A344UTK7"/>
<evidence type="ECO:0000256" key="1">
    <source>
        <dbReference type="SAM" id="MobiDB-lite"/>
    </source>
</evidence>
<keyword evidence="2" id="KW-0472">Membrane</keyword>
<evidence type="ECO:0000313" key="4">
    <source>
        <dbReference type="Proteomes" id="UP000251995"/>
    </source>
</evidence>
<evidence type="ECO:0000313" key="3">
    <source>
        <dbReference type="EMBL" id="AXE38605.1"/>
    </source>
</evidence>
<dbReference type="InterPro" id="IPR008523">
    <property type="entry name" value="DUF805"/>
</dbReference>
<sequence length="162" mass="17657">MSTPQPPAGDPYGQVPGDPYGQNSFGQTQGGRPRPSVNFSQAIQLFFKNYAVFNGRASRSEFWWVMLFTWLVNVVLNGIGRAAGDSGSTALMSLSGLWSLAILVPSLAIAWRRLHDTGRSGGWFFINFIPFVGTIIFIVLTASPSNPAAWQQYDNGKLPAES</sequence>
<dbReference type="Proteomes" id="UP000251995">
    <property type="component" value="Chromosome"/>
</dbReference>
<keyword evidence="2" id="KW-1133">Transmembrane helix</keyword>
<protein>
    <submittedName>
        <fullName evidence="3">Inner membrane protein YhaI</fullName>
    </submittedName>
</protein>
<dbReference type="PANTHER" id="PTHR34980:SF2">
    <property type="entry name" value="INNER MEMBRANE PROTEIN YHAH-RELATED"/>
    <property type="match status" value="1"/>
</dbReference>
<dbReference type="OrthoDB" id="9812349at2"/>
<accession>A0A344UTK7</accession>
<dbReference type="RefSeq" id="WP_114044588.1">
    <property type="nucleotide sequence ID" value="NZ_CP025198.1"/>
</dbReference>
<keyword evidence="2" id="KW-0812">Transmembrane</keyword>
<dbReference type="Pfam" id="PF05656">
    <property type="entry name" value="DUF805"/>
    <property type="match status" value="1"/>
</dbReference>